<evidence type="ECO:0000259" key="8">
    <source>
        <dbReference type="PROSITE" id="PS50112"/>
    </source>
</evidence>
<dbReference type="Gene3D" id="3.30.565.10">
    <property type="entry name" value="Histidine kinase-like ATPase, C-terminal domain"/>
    <property type="match status" value="1"/>
</dbReference>
<evidence type="ECO:0000256" key="7">
    <source>
        <dbReference type="ARBA" id="ARBA00022840"/>
    </source>
</evidence>
<dbReference type="PANTHER" id="PTHR41523:SF8">
    <property type="entry name" value="ETHYLENE RESPONSE SENSOR PROTEIN"/>
    <property type="match status" value="1"/>
</dbReference>
<keyword evidence="7" id="KW-0067">ATP-binding</keyword>
<dbReference type="Pfam" id="PF00989">
    <property type="entry name" value="PAS"/>
    <property type="match status" value="1"/>
</dbReference>
<gene>
    <name evidence="9" type="ORF">FHS00_002984</name>
</gene>
<dbReference type="InterPro" id="IPR029016">
    <property type="entry name" value="GAF-like_dom_sf"/>
</dbReference>
<dbReference type="SUPFAM" id="SSF55785">
    <property type="entry name" value="PYP-like sensor domain (PAS domain)"/>
    <property type="match status" value="1"/>
</dbReference>
<comment type="caution">
    <text evidence="9">The sequence shown here is derived from an EMBL/GenBank/DDBJ whole genome shotgun (WGS) entry which is preliminary data.</text>
</comment>
<dbReference type="PANTHER" id="PTHR41523">
    <property type="entry name" value="TWO-COMPONENT SYSTEM SENSOR PROTEIN"/>
    <property type="match status" value="1"/>
</dbReference>
<feature type="domain" description="PAS" evidence="8">
    <location>
        <begin position="1"/>
        <end position="45"/>
    </location>
</feature>
<reference evidence="9 10" key="1">
    <citation type="submission" date="2020-08" db="EMBL/GenBank/DDBJ databases">
        <title>Genomic Encyclopedia of Type Strains, Phase III (KMG-III): the genomes of soil and plant-associated and newly described type strains.</title>
        <authorList>
            <person name="Whitman W."/>
        </authorList>
    </citation>
    <scope>NUCLEOTIDE SEQUENCE [LARGE SCALE GENOMIC DNA]</scope>
    <source>
        <strain evidence="9 10">CECT 8572</strain>
    </source>
</reference>
<evidence type="ECO:0000256" key="2">
    <source>
        <dbReference type="ARBA" id="ARBA00012438"/>
    </source>
</evidence>
<evidence type="ECO:0000256" key="5">
    <source>
        <dbReference type="ARBA" id="ARBA00022741"/>
    </source>
</evidence>
<name>A0ABR6HS40_9RHOB</name>
<keyword evidence="10" id="KW-1185">Reference proteome</keyword>
<evidence type="ECO:0000313" key="9">
    <source>
        <dbReference type="EMBL" id="MBB3713380.1"/>
    </source>
</evidence>
<dbReference type="InterPro" id="IPR013767">
    <property type="entry name" value="PAS_fold"/>
</dbReference>
<dbReference type="InterPro" id="IPR036890">
    <property type="entry name" value="HATPase_C_sf"/>
</dbReference>
<dbReference type="Pfam" id="PF13185">
    <property type="entry name" value="GAF_2"/>
    <property type="match status" value="1"/>
</dbReference>
<dbReference type="RefSeq" id="WP_183474864.1">
    <property type="nucleotide sequence ID" value="NZ_JACIBX010000014.1"/>
</dbReference>
<dbReference type="EC" id="2.7.13.3" evidence="2"/>
<dbReference type="Proteomes" id="UP000576152">
    <property type="component" value="Unassembled WGS sequence"/>
</dbReference>
<dbReference type="Gene3D" id="3.30.450.40">
    <property type="match status" value="1"/>
</dbReference>
<dbReference type="SMART" id="SM00091">
    <property type="entry name" value="PAS"/>
    <property type="match status" value="1"/>
</dbReference>
<dbReference type="SMART" id="SM00065">
    <property type="entry name" value="GAF"/>
    <property type="match status" value="1"/>
</dbReference>
<accession>A0ABR6HS40</accession>
<sequence length="513" mass="56057">MQHLESLFDRALDAVVGMDDQGRITAWNGAAEAIFGWRRAEALGRLMGDVIVPPQHRDAHAKGLAHYNRTGVGPVLETKVRITALHRSGREFPVELSIFPMQADDGTHCFYAFIRSLAAEEAHQREQELRAREADILLRIAQKLLEDISVEAFTQFCLDEVCSVAGLDAGHLFFVREAGGQSVLLPSGIWYIGDARFSPVVEASRECRFAMGEGLPGRAWQSGDLVVQRDLAGDAQFARRQSFCEVGLTRGMALPVRQSGEVHAVLELYGTEASRFDAALLQLVRTVGTQIGIAIRRKQGAEQREMLRREVVHRVNNSLAVASSIFRGCARTAGSVEELSETYLNRVQALGQANRLSLEDAHQGVALERLIREAIGLLPDACALPIAVPDLLIDSDCVMPLSLILNELATNGLKYGGLGTEADLTISGRVRVDSGDLCLTWQERLHVPRQSAPTPSERVGFGSQLLRSMVEGRLGGAFEREIDAAGFRFELRVPLGRICEGATMSGEAVDPIS</sequence>
<comment type="catalytic activity">
    <reaction evidence="1">
        <text>ATP + protein L-histidine = ADP + protein N-phospho-L-histidine.</text>
        <dbReference type="EC" id="2.7.13.3"/>
    </reaction>
</comment>
<organism evidence="9 10">
    <name type="scientific">Limimaricola variabilis</name>
    <dbReference type="NCBI Taxonomy" id="1492771"/>
    <lineage>
        <taxon>Bacteria</taxon>
        <taxon>Pseudomonadati</taxon>
        <taxon>Pseudomonadota</taxon>
        <taxon>Alphaproteobacteria</taxon>
        <taxon>Rhodobacterales</taxon>
        <taxon>Paracoccaceae</taxon>
        <taxon>Limimaricola</taxon>
    </lineage>
</organism>
<dbReference type="InterPro" id="IPR011102">
    <property type="entry name" value="Sig_transdc_His_kinase_HWE"/>
</dbReference>
<keyword evidence="4" id="KW-0808">Transferase</keyword>
<evidence type="ECO:0000256" key="4">
    <source>
        <dbReference type="ARBA" id="ARBA00022679"/>
    </source>
</evidence>
<keyword evidence="3" id="KW-0597">Phosphoprotein</keyword>
<dbReference type="CDD" id="cd00130">
    <property type="entry name" value="PAS"/>
    <property type="match status" value="1"/>
</dbReference>
<proteinExistence type="predicted"/>
<evidence type="ECO:0000256" key="1">
    <source>
        <dbReference type="ARBA" id="ARBA00000085"/>
    </source>
</evidence>
<dbReference type="Gene3D" id="3.30.450.20">
    <property type="entry name" value="PAS domain"/>
    <property type="match status" value="1"/>
</dbReference>
<dbReference type="InterPro" id="IPR000014">
    <property type="entry name" value="PAS"/>
</dbReference>
<evidence type="ECO:0000256" key="3">
    <source>
        <dbReference type="ARBA" id="ARBA00022553"/>
    </source>
</evidence>
<evidence type="ECO:0000256" key="6">
    <source>
        <dbReference type="ARBA" id="ARBA00022777"/>
    </source>
</evidence>
<dbReference type="NCBIfam" id="TIGR00229">
    <property type="entry name" value="sensory_box"/>
    <property type="match status" value="1"/>
</dbReference>
<protein>
    <recommendedName>
        <fullName evidence="2">histidine kinase</fullName>
        <ecNumber evidence="2">2.7.13.3</ecNumber>
    </recommendedName>
</protein>
<keyword evidence="5" id="KW-0547">Nucleotide-binding</keyword>
<dbReference type="InterPro" id="IPR035965">
    <property type="entry name" value="PAS-like_dom_sf"/>
</dbReference>
<dbReference type="SMART" id="SM00911">
    <property type="entry name" value="HWE_HK"/>
    <property type="match status" value="1"/>
</dbReference>
<dbReference type="Pfam" id="PF07536">
    <property type="entry name" value="HWE_HK"/>
    <property type="match status" value="1"/>
</dbReference>
<dbReference type="InterPro" id="IPR003018">
    <property type="entry name" value="GAF"/>
</dbReference>
<keyword evidence="6" id="KW-0418">Kinase</keyword>
<evidence type="ECO:0000313" key="10">
    <source>
        <dbReference type="Proteomes" id="UP000576152"/>
    </source>
</evidence>
<dbReference type="PROSITE" id="PS50112">
    <property type="entry name" value="PAS"/>
    <property type="match status" value="1"/>
</dbReference>
<dbReference type="SUPFAM" id="SSF55781">
    <property type="entry name" value="GAF domain-like"/>
    <property type="match status" value="1"/>
</dbReference>
<dbReference type="EMBL" id="JACIBX010000014">
    <property type="protein sequence ID" value="MBB3713380.1"/>
    <property type="molecule type" value="Genomic_DNA"/>
</dbReference>